<dbReference type="AlphaFoldDB" id="M1BIR5"/>
<organism evidence="1 2">
    <name type="scientific">Solanum tuberosum</name>
    <name type="common">Potato</name>
    <dbReference type="NCBI Taxonomy" id="4113"/>
    <lineage>
        <taxon>Eukaryota</taxon>
        <taxon>Viridiplantae</taxon>
        <taxon>Streptophyta</taxon>
        <taxon>Embryophyta</taxon>
        <taxon>Tracheophyta</taxon>
        <taxon>Spermatophyta</taxon>
        <taxon>Magnoliopsida</taxon>
        <taxon>eudicotyledons</taxon>
        <taxon>Gunneridae</taxon>
        <taxon>Pentapetalae</taxon>
        <taxon>asterids</taxon>
        <taxon>lamiids</taxon>
        <taxon>Solanales</taxon>
        <taxon>Solanaceae</taxon>
        <taxon>Solanoideae</taxon>
        <taxon>Solaneae</taxon>
        <taxon>Solanum</taxon>
    </lineage>
</organism>
<name>M1BIR5_SOLTU</name>
<evidence type="ECO:0000313" key="2">
    <source>
        <dbReference type="Proteomes" id="UP000011115"/>
    </source>
</evidence>
<protein>
    <submittedName>
        <fullName evidence="1">Uncharacterized protein</fullName>
    </submittedName>
</protein>
<accession>M1BIR5</accession>
<dbReference type="Gramene" id="PGSC0003DMT400046187">
    <property type="protein sequence ID" value="PGSC0003DMT400046187"/>
    <property type="gene ID" value="PGSC0003DMG401017925"/>
</dbReference>
<dbReference type="PaxDb" id="4113-PGSC0003DMT400046187"/>
<evidence type="ECO:0000313" key="1">
    <source>
        <dbReference type="EnsemblPlants" id="PGSC0003DMT400046187"/>
    </source>
</evidence>
<reference evidence="2" key="1">
    <citation type="journal article" date="2011" name="Nature">
        <title>Genome sequence and analysis of the tuber crop potato.</title>
        <authorList>
            <consortium name="The Potato Genome Sequencing Consortium"/>
        </authorList>
    </citation>
    <scope>NUCLEOTIDE SEQUENCE [LARGE SCALE GENOMIC DNA]</scope>
    <source>
        <strain evidence="2">cv. DM1-3 516 R44</strain>
    </source>
</reference>
<dbReference type="HOGENOM" id="CLU_3072521_0_0_1"/>
<dbReference type="InParanoid" id="M1BIR5"/>
<sequence>MGERYNQFTRFTNDSTKFSNQNETAKEHPRKLCVSLRNRTMQLLLVKMRCSLR</sequence>
<dbReference type="EnsemblPlants" id="PGSC0003DMT400046187">
    <property type="protein sequence ID" value="PGSC0003DMT400046187"/>
    <property type="gene ID" value="PGSC0003DMG401017925"/>
</dbReference>
<proteinExistence type="predicted"/>
<keyword evidence="2" id="KW-1185">Reference proteome</keyword>
<dbReference type="Proteomes" id="UP000011115">
    <property type="component" value="Unassembled WGS sequence"/>
</dbReference>
<reference evidence="1" key="2">
    <citation type="submission" date="2015-06" db="UniProtKB">
        <authorList>
            <consortium name="EnsemblPlants"/>
        </authorList>
    </citation>
    <scope>IDENTIFICATION</scope>
    <source>
        <strain evidence="1">DM1-3 516 R44</strain>
    </source>
</reference>